<evidence type="ECO:0000313" key="3">
    <source>
        <dbReference type="Proteomes" id="UP001314170"/>
    </source>
</evidence>
<dbReference type="EMBL" id="CAWUPB010000858">
    <property type="protein sequence ID" value="CAK7327772.1"/>
    <property type="molecule type" value="Genomic_DNA"/>
</dbReference>
<sequence>MGALFLATRATINLSKVLSKDHPRYVDSADRFFRACFSTAFERAQGSNAGAETRREGNGPGLYGAKQQALDPDERTGIGATQFVADTAKEGVRKATQVADTIGDSAEKTMVGAWEVAKEANQKIREAVVGGDDHNNNHRNEDDSNNDVDDPVVVEVHKIDGPVEYRKIEGNIDNLRRIVRFLNRDKMSFNNFPLAFNLEMFQALTPNPRKILPDKFQIEKIGLLDKDLKDLHLIKQLLGSLYKRELFFSKAKS</sequence>
<dbReference type="Proteomes" id="UP001314170">
    <property type="component" value="Unassembled WGS sequence"/>
</dbReference>
<reference evidence="2 3" key="1">
    <citation type="submission" date="2024-01" db="EMBL/GenBank/DDBJ databases">
        <authorList>
            <person name="Waweru B."/>
        </authorList>
    </citation>
    <scope>NUCLEOTIDE SEQUENCE [LARGE SCALE GENOMIC DNA]</scope>
</reference>
<evidence type="ECO:0000256" key="1">
    <source>
        <dbReference type="SAM" id="MobiDB-lite"/>
    </source>
</evidence>
<keyword evidence="3" id="KW-1185">Reference proteome</keyword>
<dbReference type="AlphaFoldDB" id="A0AAV1R468"/>
<gene>
    <name evidence="2" type="ORF">DCAF_LOCUS5488</name>
</gene>
<comment type="caution">
    <text evidence="2">The sequence shown here is derived from an EMBL/GenBank/DDBJ whole genome shotgun (WGS) entry which is preliminary data.</text>
</comment>
<proteinExistence type="predicted"/>
<feature type="region of interest" description="Disordered" evidence="1">
    <location>
        <begin position="130"/>
        <end position="149"/>
    </location>
</feature>
<accession>A0AAV1R468</accession>
<feature type="compositionally biased region" description="Basic and acidic residues" evidence="1">
    <location>
        <begin position="130"/>
        <end position="142"/>
    </location>
</feature>
<name>A0AAV1R468_9ROSI</name>
<protein>
    <submittedName>
        <fullName evidence="2">Uncharacterized protein</fullName>
    </submittedName>
</protein>
<evidence type="ECO:0000313" key="2">
    <source>
        <dbReference type="EMBL" id="CAK7327772.1"/>
    </source>
</evidence>
<organism evidence="2 3">
    <name type="scientific">Dovyalis caffra</name>
    <dbReference type="NCBI Taxonomy" id="77055"/>
    <lineage>
        <taxon>Eukaryota</taxon>
        <taxon>Viridiplantae</taxon>
        <taxon>Streptophyta</taxon>
        <taxon>Embryophyta</taxon>
        <taxon>Tracheophyta</taxon>
        <taxon>Spermatophyta</taxon>
        <taxon>Magnoliopsida</taxon>
        <taxon>eudicotyledons</taxon>
        <taxon>Gunneridae</taxon>
        <taxon>Pentapetalae</taxon>
        <taxon>rosids</taxon>
        <taxon>fabids</taxon>
        <taxon>Malpighiales</taxon>
        <taxon>Salicaceae</taxon>
        <taxon>Flacourtieae</taxon>
        <taxon>Dovyalis</taxon>
    </lineage>
</organism>